<name>U2YH50_9EURY</name>
<proteinExistence type="predicted"/>
<protein>
    <submittedName>
        <fullName evidence="1">Iron-sulfur cluster binding protein</fullName>
    </submittedName>
</protein>
<dbReference type="eggNOG" id="arCOG06179">
    <property type="taxonomic scope" value="Archaea"/>
</dbReference>
<evidence type="ECO:0000313" key="2">
    <source>
        <dbReference type="Proteomes" id="UP000016986"/>
    </source>
</evidence>
<reference evidence="1 2" key="1">
    <citation type="submission" date="2013-09" db="EMBL/GenBank/DDBJ databases">
        <title>Whole genome sequencing of Halarchaeum acidiphilum strain MH1-52-1.</title>
        <authorList>
            <person name="Shimane Y."/>
            <person name="Minegishi H."/>
            <person name="Nishi S."/>
            <person name="Echigo A."/>
            <person name="Shuto A."/>
            <person name="Konishi M."/>
            <person name="Ito T."/>
            <person name="Ohkuma M."/>
            <person name="Ohta Y."/>
            <person name="Nagano Y."/>
            <person name="Tsubouchi T."/>
            <person name="Mori K."/>
            <person name="Usui K."/>
            <person name="Kamekura M."/>
            <person name="Usami R."/>
            <person name="Takaki Y."/>
            <person name="Hatada Y."/>
        </authorList>
    </citation>
    <scope>NUCLEOTIDE SEQUENCE [LARGE SCALE GENOMIC DNA]</scope>
    <source>
        <strain evidence="1 2">JCM 16109</strain>
    </source>
</reference>
<dbReference type="OrthoDB" id="337900at2157"/>
<dbReference type="RefSeq" id="WP_021780764.1">
    <property type="nucleotide sequence ID" value="NZ_BATA01000097.1"/>
</dbReference>
<sequence>MDFPDSETVDAVLDSLSFPSFATVRYEPATPELDDVAGATRESVDALPLDAVPAGGTVAVGLGSRGIHGIRNIARTVVADLDARGYDPVVVPAMGSHGGATAEGQRETLAGIGLIDEALGCPIDARMDTVTLGTTEAGHEVPFSTAAMEAAGIVVVNRVKAHTNFTGRFESGLCKMLAVGLGKQAGARAVHDAALTEGYVETIERALSIIRREAPVVGGIAVVENFYDRTAHVEGVAAADLPEAEEPLLDRANEYMPTLPFDDLDALIVEGIGKDVSGAGMDTNVIGRYQVLNTDDPERPDVSRIVVLGLTEATHGNGQGIGLADLTTRGVAEELDLGQMYTNALTSASLSKARLPVVLPTPRHAVTAALATVGTYAPETARVAWVRDTSHLSSFRVSSALAAEARDDDALSVERRERLTFEDGDPAFVPK</sequence>
<evidence type="ECO:0000313" key="1">
    <source>
        <dbReference type="EMBL" id="GAD53756.1"/>
    </source>
</evidence>
<accession>U2YH50</accession>
<comment type="caution">
    <text evidence="1">The sequence shown here is derived from an EMBL/GenBank/DDBJ whole genome shotgun (WGS) entry which is preliminary data.</text>
</comment>
<dbReference type="Gene3D" id="3.40.50.11440">
    <property type="match status" value="1"/>
</dbReference>
<dbReference type="AlphaFoldDB" id="U2YH50"/>
<keyword evidence="2" id="KW-1185">Reference proteome</keyword>
<gene>
    <name evidence="1" type="ORF">MBEHAL_2516</name>
</gene>
<dbReference type="Proteomes" id="UP000016986">
    <property type="component" value="Unassembled WGS sequence"/>
</dbReference>
<dbReference type="EMBL" id="BATA01000097">
    <property type="protein sequence ID" value="GAD53756.1"/>
    <property type="molecule type" value="Genomic_DNA"/>
</dbReference>
<organism evidence="1 2">
    <name type="scientific">Halarchaeum acidiphilum MH1-52-1</name>
    <dbReference type="NCBI Taxonomy" id="1261545"/>
    <lineage>
        <taxon>Archaea</taxon>
        <taxon>Methanobacteriati</taxon>
        <taxon>Methanobacteriota</taxon>
        <taxon>Stenosarchaea group</taxon>
        <taxon>Halobacteria</taxon>
        <taxon>Halobacteriales</taxon>
        <taxon>Halobacteriaceae</taxon>
    </lineage>
</organism>